<organism evidence="2 3">
    <name type="scientific">Thalassotalea algicola</name>
    <dbReference type="NCBI Taxonomy" id="2716224"/>
    <lineage>
        <taxon>Bacteria</taxon>
        <taxon>Pseudomonadati</taxon>
        <taxon>Pseudomonadota</taxon>
        <taxon>Gammaproteobacteria</taxon>
        <taxon>Alteromonadales</taxon>
        <taxon>Colwelliaceae</taxon>
        <taxon>Thalassotalea</taxon>
    </lineage>
</organism>
<comment type="caution">
    <text evidence="2">The sequence shown here is derived from an EMBL/GenBank/DDBJ whole genome shotgun (WGS) entry which is preliminary data.</text>
</comment>
<dbReference type="InterPro" id="IPR035924">
    <property type="entry name" value="FlaG-like_sf"/>
</dbReference>
<evidence type="ECO:0000313" key="3">
    <source>
        <dbReference type="Proteomes" id="UP000568664"/>
    </source>
</evidence>
<keyword evidence="2" id="KW-0282">Flagellum</keyword>
<dbReference type="Proteomes" id="UP000568664">
    <property type="component" value="Unassembled WGS sequence"/>
</dbReference>
<evidence type="ECO:0000313" key="2">
    <source>
        <dbReference type="EMBL" id="NMP32888.1"/>
    </source>
</evidence>
<dbReference type="SUPFAM" id="SSF160214">
    <property type="entry name" value="FlaG-like"/>
    <property type="match status" value="1"/>
</dbReference>
<dbReference type="EMBL" id="JABBXH010000005">
    <property type="protein sequence ID" value="NMP32888.1"/>
    <property type="molecule type" value="Genomic_DNA"/>
</dbReference>
<dbReference type="Pfam" id="PF03646">
    <property type="entry name" value="FlaG"/>
    <property type="match status" value="1"/>
</dbReference>
<accession>A0A7Y0LEQ1</accession>
<feature type="region of interest" description="Disordered" evidence="1">
    <location>
        <begin position="50"/>
        <end position="70"/>
    </location>
</feature>
<dbReference type="PANTHER" id="PTHR37166">
    <property type="entry name" value="PROTEIN FLAG"/>
    <property type="match status" value="1"/>
</dbReference>
<keyword evidence="2" id="KW-0966">Cell projection</keyword>
<evidence type="ECO:0000256" key="1">
    <source>
        <dbReference type="SAM" id="MobiDB-lite"/>
    </source>
</evidence>
<reference evidence="2 3" key="1">
    <citation type="submission" date="2020-04" db="EMBL/GenBank/DDBJ databases">
        <title>Thalassotalea sp. M1531, isolated from the surface of marine red alga.</title>
        <authorList>
            <person name="Pang L."/>
            <person name="Lu D.-C."/>
        </authorList>
    </citation>
    <scope>NUCLEOTIDE SEQUENCE [LARGE SCALE GENOMIC DNA]</scope>
    <source>
        <strain evidence="2 3">M1531</strain>
    </source>
</reference>
<dbReference type="AlphaFoldDB" id="A0A7Y0LEQ1"/>
<dbReference type="RefSeq" id="WP_169076212.1">
    <property type="nucleotide sequence ID" value="NZ_JABBXH010000005.1"/>
</dbReference>
<dbReference type="Gene3D" id="3.30.160.170">
    <property type="entry name" value="FlaG-like"/>
    <property type="match status" value="1"/>
</dbReference>
<sequence>MAIDQIRDNGLLAKTNVEPLSSTVGANIAKEQKETELNKSVESVEVVSSLKKQMEEQTAEQINEQQDKESEKSVSEVIEFLNKEMPMVKTSLVFEFDELNEPPIVKVIDQSNGETIREIPPKYLKEVTTSLQDVATNLSNSGVLFDKKA</sequence>
<dbReference type="InterPro" id="IPR005186">
    <property type="entry name" value="FlaG"/>
</dbReference>
<name>A0A7Y0LEQ1_9GAMM</name>
<proteinExistence type="predicted"/>
<dbReference type="PANTHER" id="PTHR37166:SF1">
    <property type="entry name" value="PROTEIN FLAG"/>
    <property type="match status" value="1"/>
</dbReference>
<keyword evidence="3" id="KW-1185">Reference proteome</keyword>
<gene>
    <name evidence="2" type="ORF">HII17_15125</name>
</gene>
<protein>
    <submittedName>
        <fullName evidence="2">Flagellar protein FlaG</fullName>
    </submittedName>
</protein>
<keyword evidence="2" id="KW-0969">Cilium</keyword>